<feature type="non-terminal residue" evidence="3">
    <location>
        <position position="1"/>
    </location>
</feature>
<dbReference type="GO" id="GO:0008270">
    <property type="term" value="F:zinc ion binding"/>
    <property type="evidence" value="ECO:0007669"/>
    <property type="project" value="InterPro"/>
</dbReference>
<dbReference type="EMBL" id="CACRXK020005656">
    <property type="protein sequence ID" value="CAB4006955.1"/>
    <property type="molecule type" value="Genomic_DNA"/>
</dbReference>
<comment type="caution">
    <text evidence="3">The sequence shown here is derived from an EMBL/GenBank/DDBJ whole genome shotgun (WGS) entry which is preliminary data.</text>
</comment>
<evidence type="ECO:0000256" key="1">
    <source>
        <dbReference type="SAM" id="Coils"/>
    </source>
</evidence>
<keyword evidence="3" id="KW-0436">Ligase</keyword>
<dbReference type="SUPFAM" id="SSF57756">
    <property type="entry name" value="Retrovirus zinc finger-like domains"/>
    <property type="match status" value="1"/>
</dbReference>
<accession>A0A6S7HLT2</accession>
<dbReference type="SMART" id="SM00343">
    <property type="entry name" value="ZnF_C2HC"/>
    <property type="match status" value="3"/>
</dbReference>
<dbReference type="PROSITE" id="PS00141">
    <property type="entry name" value="ASP_PROTEASE"/>
    <property type="match status" value="1"/>
</dbReference>
<sequence length="497" mass="56237">MSLSEGLARLRAIRGGHRAVLTKYLNELEELLATAEISEESLMRLEVLKQQIDGKQRTLNELDAKILNEIKIEDVEKEIDESEAIDIKVTVARERIERAKKQHATPQHTNIVENSQNTNDHGSTLLSQEEVQFKIRCVYCNTPHYSASCPTVTDLTKRREILVNAKRCFKCLRQGHEVRDCRNPKLCRNCGGRHHQSICSKGFIPRNLPEKNEPNKNEPNKDEQNKDKGAGNVGSKDSTLTVGNLVTSKRHVLLQTARAVATNEDGSKTCPVRILFDSGSQRSYLTDDLKRKLNLNPIKTETLYLNTFGDSKHERKSCQLFNLNLRDRDNEITPIWALNFPVICSPLPSTVDIFDYQHIRGLDLADSSEIQDDHHSDTVDVLIGSDHYWSFMYGETIRGDSGPVAVSSKFGWVLSGQTELTNERGVRRKESSANLVISSCTEDFLNDNVPQNDQLVDCLKRFWETEAIGIADSDDLKTNPVPNNFIEDIAFDGRNYE</sequence>
<evidence type="ECO:0000256" key="2">
    <source>
        <dbReference type="SAM" id="MobiDB-lite"/>
    </source>
</evidence>
<dbReference type="InterPro" id="IPR001969">
    <property type="entry name" value="Aspartic_peptidase_AS"/>
</dbReference>
<dbReference type="GO" id="GO:0004190">
    <property type="term" value="F:aspartic-type endopeptidase activity"/>
    <property type="evidence" value="ECO:0007669"/>
    <property type="project" value="InterPro"/>
</dbReference>
<dbReference type="AlphaFoldDB" id="A0A6S7HLT2"/>
<organism evidence="3 4">
    <name type="scientific">Paramuricea clavata</name>
    <name type="common">Red gorgonian</name>
    <name type="synonym">Violescent sea-whip</name>
    <dbReference type="NCBI Taxonomy" id="317549"/>
    <lineage>
        <taxon>Eukaryota</taxon>
        <taxon>Metazoa</taxon>
        <taxon>Cnidaria</taxon>
        <taxon>Anthozoa</taxon>
        <taxon>Octocorallia</taxon>
        <taxon>Malacalcyonacea</taxon>
        <taxon>Plexauridae</taxon>
        <taxon>Paramuricea</taxon>
    </lineage>
</organism>
<dbReference type="GO" id="GO:0003676">
    <property type="term" value="F:nucleic acid binding"/>
    <property type="evidence" value="ECO:0007669"/>
    <property type="project" value="InterPro"/>
</dbReference>
<dbReference type="OrthoDB" id="5976685at2759"/>
<feature type="region of interest" description="Disordered" evidence="2">
    <location>
        <begin position="201"/>
        <end position="239"/>
    </location>
</feature>
<keyword evidence="1" id="KW-0175">Coiled coil</keyword>
<dbReference type="GO" id="GO:0016874">
    <property type="term" value="F:ligase activity"/>
    <property type="evidence" value="ECO:0007669"/>
    <property type="project" value="UniProtKB-KW"/>
</dbReference>
<dbReference type="PROSITE" id="PS50158">
    <property type="entry name" value="ZF_CCHC"/>
    <property type="match status" value="1"/>
</dbReference>
<evidence type="ECO:0000313" key="3">
    <source>
        <dbReference type="EMBL" id="CAB4006955.1"/>
    </source>
</evidence>
<gene>
    <name evidence="3" type="ORF">PACLA_8A015215</name>
</gene>
<keyword evidence="4" id="KW-1185">Reference proteome</keyword>
<name>A0A6S7HLT2_PARCT</name>
<feature type="compositionally biased region" description="Basic and acidic residues" evidence="2">
    <location>
        <begin position="208"/>
        <end position="229"/>
    </location>
</feature>
<dbReference type="InterPro" id="IPR036875">
    <property type="entry name" value="Znf_CCHC_sf"/>
</dbReference>
<dbReference type="InterPro" id="IPR001878">
    <property type="entry name" value="Znf_CCHC"/>
</dbReference>
<feature type="coiled-coil region" evidence="1">
    <location>
        <begin position="21"/>
        <end position="65"/>
    </location>
</feature>
<dbReference type="GO" id="GO:0006508">
    <property type="term" value="P:proteolysis"/>
    <property type="evidence" value="ECO:0007669"/>
    <property type="project" value="InterPro"/>
</dbReference>
<dbReference type="PANTHER" id="PTHR47331">
    <property type="entry name" value="PHD-TYPE DOMAIN-CONTAINING PROTEIN"/>
    <property type="match status" value="1"/>
</dbReference>
<proteinExistence type="predicted"/>
<reference evidence="3" key="1">
    <citation type="submission" date="2020-04" db="EMBL/GenBank/DDBJ databases">
        <authorList>
            <person name="Alioto T."/>
            <person name="Alioto T."/>
            <person name="Gomez Garrido J."/>
        </authorList>
    </citation>
    <scope>NUCLEOTIDE SEQUENCE</scope>
    <source>
        <strain evidence="3">A484AB</strain>
    </source>
</reference>
<dbReference type="Proteomes" id="UP001152795">
    <property type="component" value="Unassembled WGS sequence"/>
</dbReference>
<protein>
    <submittedName>
        <fullName evidence="3">G2 M phase-specific E3 ubiquitin- ligase</fullName>
    </submittedName>
</protein>
<evidence type="ECO:0000313" key="4">
    <source>
        <dbReference type="Proteomes" id="UP001152795"/>
    </source>
</evidence>